<comment type="subcellular location">
    <subcellularLocation>
        <location evidence="1">Cell membrane</location>
        <topology evidence="1">Lipid-anchor</topology>
    </subcellularLocation>
</comment>
<organism evidence="7 8">
    <name type="scientific">Capsulimonas corticalis</name>
    <dbReference type="NCBI Taxonomy" id="2219043"/>
    <lineage>
        <taxon>Bacteria</taxon>
        <taxon>Bacillati</taxon>
        <taxon>Armatimonadota</taxon>
        <taxon>Armatimonadia</taxon>
        <taxon>Capsulimonadales</taxon>
        <taxon>Capsulimonadaceae</taxon>
        <taxon>Capsulimonas</taxon>
    </lineage>
</organism>
<accession>A0A402CQQ2</accession>
<keyword evidence="8" id="KW-1185">Reference proteome</keyword>
<dbReference type="EMBL" id="AP025739">
    <property type="protein sequence ID" value="BDI32650.1"/>
    <property type="molecule type" value="Genomic_DNA"/>
</dbReference>
<dbReference type="Pfam" id="PF02608">
    <property type="entry name" value="Bmp"/>
    <property type="match status" value="1"/>
</dbReference>
<dbReference type="KEGG" id="ccot:CCAX7_47010"/>
<dbReference type="AlphaFoldDB" id="A0A402CQQ2"/>
<dbReference type="GO" id="GO:0005886">
    <property type="term" value="C:plasma membrane"/>
    <property type="evidence" value="ECO:0007669"/>
    <property type="project" value="UniProtKB-SubCell"/>
</dbReference>
<keyword evidence="3" id="KW-1003">Cell membrane</keyword>
<dbReference type="FunCoup" id="A0A402CQQ2">
    <property type="interactions" value="109"/>
</dbReference>
<evidence type="ECO:0000256" key="1">
    <source>
        <dbReference type="ARBA" id="ARBA00004193"/>
    </source>
</evidence>
<dbReference type="SUPFAM" id="SSF53822">
    <property type="entry name" value="Periplasmic binding protein-like I"/>
    <property type="match status" value="1"/>
</dbReference>
<sequence>MKRFQILSVLPLAALSLLAGCGPKQTAETPPSTAPAAAPAPASGDFKVALLTTGPVTDGGWNQSAYDGLLKIQKDLGAQVDKQESLNNSQFEDAFRDFANRGYNVIFAHGDEFGPAAEKVAKQYPKTIFVTTGGTASAANLAPIHFATEEGTYLQGMEAAFVSKSGKGGFIGGQNLPPVKMAADAFANGAKSVNPKFNFQTTYINGWTDPVAAKAQTEALLSSGADVIAHNCDAAAKGMFDTAGPKPGVYTFGVNADENPKAANVLSSAVLDVPKAFADIAADVKAGKFQGHPISLGLKEGDVTLVDNPKLANVLTADQKAKVAAAAKDIADGKIKVAP</sequence>
<dbReference type="RefSeq" id="WP_119319642.1">
    <property type="nucleotide sequence ID" value="NZ_AP025739.1"/>
</dbReference>
<dbReference type="PANTHER" id="PTHR34296">
    <property type="entry name" value="TRANSCRIPTIONAL ACTIVATOR PROTEIN MED"/>
    <property type="match status" value="1"/>
</dbReference>
<protein>
    <submittedName>
        <fullName evidence="7">BMP family ABC transporter substrate-binding protein</fullName>
    </submittedName>
</protein>
<proteinExistence type="inferred from homology"/>
<name>A0A402CQQ2_9BACT</name>
<dbReference type="OrthoDB" id="9776364at2"/>
<dbReference type="InterPro" id="IPR003760">
    <property type="entry name" value="PnrA-like"/>
</dbReference>
<gene>
    <name evidence="7" type="ORF">CCAX7_47010</name>
</gene>
<evidence type="ECO:0000313" key="8">
    <source>
        <dbReference type="Proteomes" id="UP000287394"/>
    </source>
</evidence>
<dbReference type="PROSITE" id="PS51257">
    <property type="entry name" value="PROKAR_LIPOPROTEIN"/>
    <property type="match status" value="1"/>
</dbReference>
<keyword evidence="6" id="KW-0449">Lipoprotein</keyword>
<evidence type="ECO:0000256" key="2">
    <source>
        <dbReference type="ARBA" id="ARBA00008610"/>
    </source>
</evidence>
<reference evidence="7 8" key="1">
    <citation type="journal article" date="2019" name="Int. J. Syst. Evol. Microbiol.">
        <title>Capsulimonas corticalis gen. nov., sp. nov., an aerobic capsulated bacterium, of a novel bacterial order, Capsulimonadales ord. nov., of the class Armatimonadia of the phylum Armatimonadetes.</title>
        <authorList>
            <person name="Li J."/>
            <person name="Kudo C."/>
            <person name="Tonouchi A."/>
        </authorList>
    </citation>
    <scope>NUCLEOTIDE SEQUENCE [LARGE SCALE GENOMIC DNA]</scope>
    <source>
        <strain evidence="7 8">AX-7</strain>
    </source>
</reference>
<dbReference type="InterPro" id="IPR050957">
    <property type="entry name" value="BMP_lipoprotein"/>
</dbReference>
<keyword evidence="4" id="KW-0732">Signal</keyword>
<evidence type="ECO:0000256" key="6">
    <source>
        <dbReference type="ARBA" id="ARBA00023288"/>
    </source>
</evidence>
<keyword evidence="5" id="KW-0472">Membrane</keyword>
<dbReference type="InterPro" id="IPR028082">
    <property type="entry name" value="Peripla_BP_I"/>
</dbReference>
<evidence type="ECO:0000256" key="4">
    <source>
        <dbReference type="ARBA" id="ARBA00022729"/>
    </source>
</evidence>
<dbReference type="Proteomes" id="UP000287394">
    <property type="component" value="Chromosome"/>
</dbReference>
<evidence type="ECO:0000256" key="3">
    <source>
        <dbReference type="ARBA" id="ARBA00022475"/>
    </source>
</evidence>
<dbReference type="PANTHER" id="PTHR34296:SF2">
    <property type="entry name" value="ABC TRANSPORTER GUANOSINE-BINDING PROTEIN NUPN"/>
    <property type="match status" value="1"/>
</dbReference>
<comment type="similarity">
    <text evidence="2">Belongs to the BMP lipoprotein family.</text>
</comment>
<dbReference type="Gene3D" id="3.40.50.2300">
    <property type="match status" value="2"/>
</dbReference>
<dbReference type="CDD" id="cd06304">
    <property type="entry name" value="PBP1_BmpA_Med_PnrA-like"/>
    <property type="match status" value="1"/>
</dbReference>
<evidence type="ECO:0000313" key="7">
    <source>
        <dbReference type="EMBL" id="BDI32650.1"/>
    </source>
</evidence>
<evidence type="ECO:0000256" key="5">
    <source>
        <dbReference type="ARBA" id="ARBA00023136"/>
    </source>
</evidence>